<reference evidence="2" key="2">
    <citation type="submission" date="2015-01" db="EMBL/GenBank/DDBJ databases">
        <title>Evolutionary Origins and Diversification of the Mycorrhizal Mutualists.</title>
        <authorList>
            <consortium name="DOE Joint Genome Institute"/>
            <consortium name="Mycorrhizal Genomics Consortium"/>
            <person name="Kohler A."/>
            <person name="Kuo A."/>
            <person name="Nagy L.G."/>
            <person name="Floudas D."/>
            <person name="Copeland A."/>
            <person name="Barry K.W."/>
            <person name="Cichocki N."/>
            <person name="Veneault-Fourrey C."/>
            <person name="LaButti K."/>
            <person name="Lindquist E.A."/>
            <person name="Lipzen A."/>
            <person name="Lundell T."/>
            <person name="Morin E."/>
            <person name="Murat C."/>
            <person name="Riley R."/>
            <person name="Ohm R."/>
            <person name="Sun H."/>
            <person name="Tunlid A."/>
            <person name="Henrissat B."/>
            <person name="Grigoriev I.V."/>
            <person name="Hibbett D.S."/>
            <person name="Martin F."/>
        </authorList>
    </citation>
    <scope>NUCLEOTIDE SEQUENCE [LARGE SCALE GENOMIC DNA]</scope>
    <source>
        <strain evidence="2">F 1598</strain>
    </source>
</reference>
<dbReference type="AlphaFoldDB" id="A0A0C3EMG2"/>
<sequence length="93" mass="10795">MVLHPSLPSPGDIAWLLWPSVKPKIYDHSEWNPSKYDDDNLTTKTTRRAFLLQMHKVDAALKNLLTIFCTLQKSFQYMEKCFKPIDESGILAR</sequence>
<dbReference type="EMBL" id="KN833074">
    <property type="protein sequence ID" value="KIM73770.1"/>
    <property type="molecule type" value="Genomic_DNA"/>
</dbReference>
<keyword evidence="2" id="KW-1185">Reference proteome</keyword>
<dbReference type="Proteomes" id="UP000054166">
    <property type="component" value="Unassembled WGS sequence"/>
</dbReference>
<proteinExistence type="predicted"/>
<name>A0A0C3EMG2_PILCF</name>
<accession>A0A0C3EMG2</accession>
<gene>
    <name evidence="1" type="ORF">PILCRDRAFT_720367</name>
</gene>
<protein>
    <submittedName>
        <fullName evidence="1">Uncharacterized protein</fullName>
    </submittedName>
</protein>
<organism evidence="1 2">
    <name type="scientific">Piloderma croceum (strain F 1598)</name>
    <dbReference type="NCBI Taxonomy" id="765440"/>
    <lineage>
        <taxon>Eukaryota</taxon>
        <taxon>Fungi</taxon>
        <taxon>Dikarya</taxon>
        <taxon>Basidiomycota</taxon>
        <taxon>Agaricomycotina</taxon>
        <taxon>Agaricomycetes</taxon>
        <taxon>Agaricomycetidae</taxon>
        <taxon>Atheliales</taxon>
        <taxon>Atheliaceae</taxon>
        <taxon>Piloderma</taxon>
    </lineage>
</organism>
<dbReference type="HOGENOM" id="CLU_2400481_0_0_1"/>
<dbReference type="InParanoid" id="A0A0C3EMG2"/>
<reference evidence="1 2" key="1">
    <citation type="submission" date="2014-04" db="EMBL/GenBank/DDBJ databases">
        <authorList>
            <consortium name="DOE Joint Genome Institute"/>
            <person name="Kuo A."/>
            <person name="Tarkka M."/>
            <person name="Buscot F."/>
            <person name="Kohler A."/>
            <person name="Nagy L.G."/>
            <person name="Floudas D."/>
            <person name="Copeland A."/>
            <person name="Barry K.W."/>
            <person name="Cichocki N."/>
            <person name="Veneault-Fourrey C."/>
            <person name="LaButti K."/>
            <person name="Lindquist E.A."/>
            <person name="Lipzen A."/>
            <person name="Lundell T."/>
            <person name="Morin E."/>
            <person name="Murat C."/>
            <person name="Sun H."/>
            <person name="Tunlid A."/>
            <person name="Henrissat B."/>
            <person name="Grigoriev I.V."/>
            <person name="Hibbett D.S."/>
            <person name="Martin F."/>
            <person name="Nordberg H.P."/>
            <person name="Cantor M.N."/>
            <person name="Hua S.X."/>
        </authorList>
    </citation>
    <scope>NUCLEOTIDE SEQUENCE [LARGE SCALE GENOMIC DNA]</scope>
    <source>
        <strain evidence="1 2">F 1598</strain>
    </source>
</reference>
<evidence type="ECO:0000313" key="2">
    <source>
        <dbReference type="Proteomes" id="UP000054166"/>
    </source>
</evidence>
<evidence type="ECO:0000313" key="1">
    <source>
        <dbReference type="EMBL" id="KIM73770.1"/>
    </source>
</evidence>